<evidence type="ECO:0000256" key="7">
    <source>
        <dbReference type="ARBA" id="ARBA00057608"/>
    </source>
</evidence>
<dbReference type="RefSeq" id="WP_147134652.1">
    <property type="nucleotide sequence ID" value="NZ_VOSC01000025.1"/>
</dbReference>
<evidence type="ECO:0000256" key="5">
    <source>
        <dbReference type="ARBA" id="ARBA00023204"/>
    </source>
</evidence>
<evidence type="ECO:0000256" key="8">
    <source>
        <dbReference type="ARBA" id="ARBA00066766"/>
    </source>
</evidence>
<dbReference type="InterPro" id="IPR004597">
    <property type="entry name" value="Tag"/>
</dbReference>
<reference evidence="11" key="1">
    <citation type="submission" date="2019-08" db="EMBL/GenBank/DDBJ databases">
        <title>Seonamhaeicola sediminis sp. nov., isolated from marine sediment.</title>
        <authorList>
            <person name="Cao W.R."/>
        </authorList>
    </citation>
    <scope>NUCLEOTIDE SEQUENCE [LARGE SCALE GENOMIC DNA]</scope>
    <source>
        <strain evidence="11">Gy8</strain>
    </source>
</reference>
<keyword evidence="3" id="KW-0378">Hydrolase</keyword>
<feature type="binding site" evidence="9">
    <location>
        <position position="20"/>
    </location>
    <ligand>
        <name>Zn(2+)</name>
        <dbReference type="ChEBI" id="CHEBI:29105"/>
    </ligand>
</feature>
<dbReference type="PANTHER" id="PTHR30037:SF4">
    <property type="entry name" value="DNA-3-METHYLADENINE GLYCOSYLASE I"/>
    <property type="match status" value="1"/>
</dbReference>
<evidence type="ECO:0000256" key="9">
    <source>
        <dbReference type="PIRSR" id="PIRSR604597-1"/>
    </source>
</evidence>
<dbReference type="Proteomes" id="UP000321790">
    <property type="component" value="Unassembled WGS sequence"/>
</dbReference>
<accession>A0A5C7ALL7</accession>
<comment type="catalytic activity">
    <reaction evidence="6">
        <text>Hydrolysis of alkylated DNA, releasing 3-methyladenine.</text>
        <dbReference type="EC" id="3.2.2.20"/>
    </reaction>
</comment>
<keyword evidence="5" id="KW-0234">DNA repair</keyword>
<name>A0A5C7ALL7_9FLAO</name>
<dbReference type="FunFam" id="1.10.340.30:FF:000009">
    <property type="entry name" value="DNA-3-methyladenine glycosylase I"/>
    <property type="match status" value="1"/>
</dbReference>
<keyword evidence="2" id="KW-0227">DNA damage</keyword>
<dbReference type="GO" id="GO:0008725">
    <property type="term" value="F:DNA-3-methyladenine glycosylase activity"/>
    <property type="evidence" value="ECO:0007669"/>
    <property type="project" value="UniProtKB-EC"/>
</dbReference>
<dbReference type="PANTHER" id="PTHR30037">
    <property type="entry name" value="DNA-3-METHYLADENINE GLYCOSYLASE 1"/>
    <property type="match status" value="1"/>
</dbReference>
<dbReference type="OrthoDB" id="9807664at2"/>
<proteinExistence type="predicted"/>
<protein>
    <recommendedName>
        <fullName evidence="8">DNA-3-methyladenine glycosylase I</fullName>
        <ecNumber evidence="8">3.2.2.20</ecNumber>
    </recommendedName>
</protein>
<evidence type="ECO:0000313" key="10">
    <source>
        <dbReference type="EMBL" id="TXE09600.1"/>
    </source>
</evidence>
<gene>
    <name evidence="10" type="ORF">FUA26_08915</name>
</gene>
<dbReference type="EMBL" id="VOSC01000025">
    <property type="protein sequence ID" value="TXE09600.1"/>
    <property type="molecule type" value="Genomic_DNA"/>
</dbReference>
<dbReference type="InterPro" id="IPR005019">
    <property type="entry name" value="Adenine_glyco"/>
</dbReference>
<dbReference type="Gene3D" id="1.10.340.30">
    <property type="entry name" value="Hypothetical protein, domain 2"/>
    <property type="match status" value="1"/>
</dbReference>
<dbReference type="AlphaFoldDB" id="A0A5C7ALL7"/>
<keyword evidence="1 9" id="KW-0479">Metal-binding</keyword>
<organism evidence="10 11">
    <name type="scientific">Seonamhaeicola algicola</name>
    <dbReference type="NCBI Taxonomy" id="1719036"/>
    <lineage>
        <taxon>Bacteria</taxon>
        <taxon>Pseudomonadati</taxon>
        <taxon>Bacteroidota</taxon>
        <taxon>Flavobacteriia</taxon>
        <taxon>Flavobacteriales</taxon>
        <taxon>Flavobacteriaceae</taxon>
    </lineage>
</organism>
<dbReference type="GO" id="GO:0006284">
    <property type="term" value="P:base-excision repair"/>
    <property type="evidence" value="ECO:0007669"/>
    <property type="project" value="InterPro"/>
</dbReference>
<sequence length="188" mass="21776">MNAKNRCAWCKDDALYQKYHDEEWGVPVYDDDTLFEFLILETFQAGLSWITVLRKRENFRKAFDNFNYKKIATYNQVKIDSLLQNAGIIRNKLKIKATITNAQAFIKIQEEFGSFSSYIWGFVNGKPIKNNFKTLAEVPANTPLSDTISKDLKKRGFKFVGTTVVYAHMQATGMVNDHLTNCFRYNEV</sequence>
<comment type="function">
    <text evidence="7">Hydrolysis of the deoxyribose N-glycosidic bond to excise 3-methyladenine from the damaged DNA polymer formed by alkylation lesions.</text>
</comment>
<feature type="binding site" evidence="9">
    <location>
        <position position="7"/>
    </location>
    <ligand>
        <name>Zn(2+)</name>
        <dbReference type="ChEBI" id="CHEBI:29105"/>
    </ligand>
</feature>
<feature type="binding site" evidence="9">
    <location>
        <position position="178"/>
    </location>
    <ligand>
        <name>Zn(2+)</name>
        <dbReference type="ChEBI" id="CHEBI:29105"/>
    </ligand>
</feature>
<dbReference type="SUPFAM" id="SSF48150">
    <property type="entry name" value="DNA-glycosylase"/>
    <property type="match status" value="1"/>
</dbReference>
<evidence type="ECO:0000256" key="6">
    <source>
        <dbReference type="ARBA" id="ARBA00052558"/>
    </source>
</evidence>
<keyword evidence="11" id="KW-1185">Reference proteome</keyword>
<dbReference type="GO" id="GO:0046872">
    <property type="term" value="F:metal ion binding"/>
    <property type="evidence" value="ECO:0007669"/>
    <property type="project" value="UniProtKB-KW"/>
</dbReference>
<dbReference type="InterPro" id="IPR011257">
    <property type="entry name" value="DNA_glycosylase"/>
</dbReference>
<dbReference type="Pfam" id="PF03352">
    <property type="entry name" value="Adenine_glyco"/>
    <property type="match status" value="1"/>
</dbReference>
<dbReference type="EC" id="3.2.2.20" evidence="8"/>
<comment type="caution">
    <text evidence="10">The sequence shown here is derived from an EMBL/GenBank/DDBJ whole genome shotgun (WGS) entry which is preliminary data.</text>
</comment>
<feature type="binding site" evidence="9">
    <location>
        <position position="182"/>
    </location>
    <ligand>
        <name>Zn(2+)</name>
        <dbReference type="ChEBI" id="CHEBI:29105"/>
    </ligand>
</feature>
<evidence type="ECO:0000313" key="11">
    <source>
        <dbReference type="Proteomes" id="UP000321790"/>
    </source>
</evidence>
<dbReference type="InterPro" id="IPR052891">
    <property type="entry name" value="DNA-3mA_glycosylase"/>
</dbReference>
<dbReference type="NCBIfam" id="TIGR00624">
    <property type="entry name" value="tag"/>
    <property type="match status" value="1"/>
</dbReference>
<evidence type="ECO:0000256" key="2">
    <source>
        <dbReference type="ARBA" id="ARBA00022763"/>
    </source>
</evidence>
<keyword evidence="4 9" id="KW-0862">Zinc</keyword>
<evidence type="ECO:0000256" key="3">
    <source>
        <dbReference type="ARBA" id="ARBA00022801"/>
    </source>
</evidence>
<evidence type="ECO:0000256" key="1">
    <source>
        <dbReference type="ARBA" id="ARBA00022723"/>
    </source>
</evidence>
<evidence type="ECO:0000256" key="4">
    <source>
        <dbReference type="ARBA" id="ARBA00022833"/>
    </source>
</evidence>